<organism evidence="2 3">
    <name type="scientific">Mycetocola reblochoni REB411</name>
    <dbReference type="NCBI Taxonomy" id="1255698"/>
    <lineage>
        <taxon>Bacteria</taxon>
        <taxon>Bacillati</taxon>
        <taxon>Actinomycetota</taxon>
        <taxon>Actinomycetes</taxon>
        <taxon>Micrococcales</taxon>
        <taxon>Microbacteriaceae</taxon>
        <taxon>Mycetocola</taxon>
    </lineage>
</organism>
<feature type="chain" id="PRO_5012074200" evidence="1">
    <location>
        <begin position="39"/>
        <end position="162"/>
    </location>
</feature>
<feature type="signal peptide" evidence="1">
    <location>
        <begin position="1"/>
        <end position="38"/>
    </location>
</feature>
<keyword evidence="1" id="KW-0732">Signal</keyword>
<dbReference type="AlphaFoldDB" id="A0A1R4INW4"/>
<dbReference type="RefSeq" id="WP_087136172.1">
    <property type="nucleotide sequence ID" value="NZ_FUKR01000017.1"/>
</dbReference>
<protein>
    <submittedName>
        <fullName evidence="2">Uncharacterized protein</fullName>
    </submittedName>
</protein>
<reference evidence="3" key="1">
    <citation type="submission" date="2017-02" db="EMBL/GenBank/DDBJ databases">
        <authorList>
            <person name="Dridi B."/>
        </authorList>
    </citation>
    <scope>NUCLEOTIDE SEQUENCE [LARGE SCALE GENOMIC DNA]</scope>
    <source>
        <strain evidence="3">EB411</strain>
    </source>
</reference>
<evidence type="ECO:0000313" key="2">
    <source>
        <dbReference type="EMBL" id="SJN21409.1"/>
    </source>
</evidence>
<gene>
    <name evidence="2" type="ORF">FM119_02775</name>
</gene>
<dbReference type="OrthoDB" id="5149183at2"/>
<sequence>MSENTTSRVRRGRRAVIAGTIAALAVTGVAVAPAQAQAAPAVSVQSATFGDGEWSPSHKESTRVIPLCKGPLAVASWLNVNFSDHGRDIQKYISKNAKTLERLATGKDTPLTTLALLNRAILQIPAYAISDGLFHLPATALSVVTGCGVLDRVGVNPFSSRS</sequence>
<dbReference type="EMBL" id="FUKR01000017">
    <property type="protein sequence ID" value="SJN21409.1"/>
    <property type="molecule type" value="Genomic_DNA"/>
</dbReference>
<dbReference type="PROSITE" id="PS51318">
    <property type="entry name" value="TAT"/>
    <property type="match status" value="1"/>
</dbReference>
<name>A0A1R4INW4_9MICO</name>
<evidence type="ECO:0000313" key="3">
    <source>
        <dbReference type="Proteomes" id="UP000196778"/>
    </source>
</evidence>
<keyword evidence="3" id="KW-1185">Reference proteome</keyword>
<proteinExistence type="predicted"/>
<dbReference type="InterPro" id="IPR006311">
    <property type="entry name" value="TAT_signal"/>
</dbReference>
<dbReference type="Proteomes" id="UP000196778">
    <property type="component" value="Unassembled WGS sequence"/>
</dbReference>
<accession>A0A1R4INW4</accession>
<evidence type="ECO:0000256" key="1">
    <source>
        <dbReference type="SAM" id="SignalP"/>
    </source>
</evidence>